<dbReference type="InterPro" id="IPR042235">
    <property type="entry name" value="ZP-C_dom"/>
</dbReference>
<gene>
    <name evidence="3" type="ORF">OKIOD_LOCUS2997</name>
</gene>
<evidence type="ECO:0000313" key="4">
    <source>
        <dbReference type="Proteomes" id="UP001158576"/>
    </source>
</evidence>
<dbReference type="Proteomes" id="UP001158576">
    <property type="component" value="Chromosome PAR"/>
</dbReference>
<dbReference type="EMBL" id="OU015568">
    <property type="protein sequence ID" value="CAG5087026.1"/>
    <property type="molecule type" value="Genomic_DNA"/>
</dbReference>
<dbReference type="PANTHER" id="PTHR11576:SF14">
    <property type="entry name" value="ZP DOMAIN-CONTAINING PROTEIN"/>
    <property type="match status" value="1"/>
</dbReference>
<accession>A0ABN7RVI7</accession>
<dbReference type="SMART" id="SM00241">
    <property type="entry name" value="ZP"/>
    <property type="match status" value="1"/>
</dbReference>
<keyword evidence="1" id="KW-1015">Disulfide bond</keyword>
<evidence type="ECO:0000256" key="1">
    <source>
        <dbReference type="ARBA" id="ARBA00023157"/>
    </source>
</evidence>
<sequence length="422" mass="46158">MKIASSFSIFSCIYAQVPLCHTRVEDAACLEYEGSGAGDGSAGGPDCLLYETVVNDLSGGIFAVQAPYNGTICRRSLSIPGCQIFEGFVNGVSSFTGLISHEFEFQGNPISVTLQCKDIDCFDGANGGCSHFCNSNNSKHFCECPNCWELDGYKTCRPETGRIRTACGPEYMSVDVDKCIFHDKSLSYAENLNLRWDSWMSDCARFRDNNAGASRSMTTRLDNCGTAVSQEGEEIVFRNKIISGSRFNEYNIVLDNAVELGVECRYNTNASTNTAIIEVESMAVTGGAVGYGSFAFNAQYYNDFTFSTPADSNNVVVVGEQLYLAIEPIAIVNGVKWYITDCTIHDDPNDADRTFPIVANRCPNPLIVKTYNSFLNTHSFDMSYTAFQFEFEGGLASSQAELFLTCEITVCLDGNCPSDPTC</sequence>
<dbReference type="Pfam" id="PF23344">
    <property type="entry name" value="ZP-N"/>
    <property type="match status" value="1"/>
</dbReference>
<protein>
    <submittedName>
        <fullName evidence="3">Oidioi.mRNA.OKI2018_I69.PAR.g11439.t1.cds</fullName>
    </submittedName>
</protein>
<keyword evidence="4" id="KW-1185">Reference proteome</keyword>
<dbReference type="Gene3D" id="2.60.40.4100">
    <property type="entry name" value="Zona pellucida, ZP-C domain"/>
    <property type="match status" value="1"/>
</dbReference>
<evidence type="ECO:0000259" key="2">
    <source>
        <dbReference type="PROSITE" id="PS51034"/>
    </source>
</evidence>
<feature type="domain" description="ZP" evidence="2">
    <location>
        <begin position="166"/>
        <end position="422"/>
    </location>
</feature>
<dbReference type="Gene3D" id="2.60.40.3210">
    <property type="entry name" value="Zona pellucida, ZP-N domain"/>
    <property type="match status" value="1"/>
</dbReference>
<dbReference type="Pfam" id="PF00100">
    <property type="entry name" value="Zona_pellucida"/>
    <property type="match status" value="1"/>
</dbReference>
<evidence type="ECO:0000313" key="3">
    <source>
        <dbReference type="EMBL" id="CAG5087026.1"/>
    </source>
</evidence>
<dbReference type="PROSITE" id="PS51034">
    <property type="entry name" value="ZP_2"/>
    <property type="match status" value="1"/>
</dbReference>
<proteinExistence type="predicted"/>
<name>A0ABN7RVI7_OIKDI</name>
<organism evidence="3 4">
    <name type="scientific">Oikopleura dioica</name>
    <name type="common">Tunicate</name>
    <dbReference type="NCBI Taxonomy" id="34765"/>
    <lineage>
        <taxon>Eukaryota</taxon>
        <taxon>Metazoa</taxon>
        <taxon>Chordata</taxon>
        <taxon>Tunicata</taxon>
        <taxon>Appendicularia</taxon>
        <taxon>Copelata</taxon>
        <taxon>Oikopleuridae</taxon>
        <taxon>Oikopleura</taxon>
    </lineage>
</organism>
<dbReference type="PANTHER" id="PTHR11576">
    <property type="entry name" value="ZONA PELLUCIDA SPERM-BINDING PROTEIN 3"/>
    <property type="match status" value="1"/>
</dbReference>
<reference evidence="3 4" key="1">
    <citation type="submission" date="2021-04" db="EMBL/GenBank/DDBJ databases">
        <authorList>
            <person name="Bliznina A."/>
        </authorList>
    </citation>
    <scope>NUCLEOTIDE SEQUENCE [LARGE SCALE GENOMIC DNA]</scope>
</reference>
<dbReference type="InterPro" id="IPR055356">
    <property type="entry name" value="ZP-N"/>
</dbReference>
<dbReference type="InterPro" id="IPR055355">
    <property type="entry name" value="ZP-C"/>
</dbReference>
<dbReference type="InterPro" id="IPR001507">
    <property type="entry name" value="ZP_dom"/>
</dbReference>